<evidence type="ECO:0000313" key="2">
    <source>
        <dbReference type="EMBL" id="ORX49340.1"/>
    </source>
</evidence>
<evidence type="ECO:0000256" key="1">
    <source>
        <dbReference type="SAM" id="Phobius"/>
    </source>
</evidence>
<evidence type="ECO:0000313" key="3">
    <source>
        <dbReference type="Proteomes" id="UP000193719"/>
    </source>
</evidence>
<dbReference type="Proteomes" id="UP000193719">
    <property type="component" value="Unassembled WGS sequence"/>
</dbReference>
<comment type="caution">
    <text evidence="2">The sequence shown here is derived from an EMBL/GenBank/DDBJ whole genome shotgun (WGS) entry which is preliminary data.</text>
</comment>
<organism evidence="2 3">
    <name type="scientific">Piromyces finnis</name>
    <dbReference type="NCBI Taxonomy" id="1754191"/>
    <lineage>
        <taxon>Eukaryota</taxon>
        <taxon>Fungi</taxon>
        <taxon>Fungi incertae sedis</taxon>
        <taxon>Chytridiomycota</taxon>
        <taxon>Chytridiomycota incertae sedis</taxon>
        <taxon>Neocallimastigomycetes</taxon>
        <taxon>Neocallimastigales</taxon>
        <taxon>Neocallimastigaceae</taxon>
        <taxon>Piromyces</taxon>
    </lineage>
</organism>
<keyword evidence="1" id="KW-0812">Transmembrane</keyword>
<keyword evidence="1" id="KW-0472">Membrane</keyword>
<proteinExistence type="predicted"/>
<reference evidence="2 3" key="2">
    <citation type="submission" date="2016-08" db="EMBL/GenBank/DDBJ databases">
        <title>Pervasive Adenine N6-methylation of Active Genes in Fungi.</title>
        <authorList>
            <consortium name="DOE Joint Genome Institute"/>
            <person name="Mondo S.J."/>
            <person name="Dannebaum R.O."/>
            <person name="Kuo R.C."/>
            <person name="Labutti K."/>
            <person name="Haridas S."/>
            <person name="Kuo A."/>
            <person name="Salamov A."/>
            <person name="Ahrendt S.R."/>
            <person name="Lipzen A."/>
            <person name="Sullivan W."/>
            <person name="Andreopoulos W.B."/>
            <person name="Clum A."/>
            <person name="Lindquist E."/>
            <person name="Daum C."/>
            <person name="Ramamoorthy G.K."/>
            <person name="Gryganskyi A."/>
            <person name="Culley D."/>
            <person name="Magnuson J.K."/>
            <person name="James T.Y."/>
            <person name="O'Malley M.A."/>
            <person name="Stajich J.E."/>
            <person name="Spatafora J.W."/>
            <person name="Visel A."/>
            <person name="Grigoriev I.V."/>
        </authorList>
    </citation>
    <scope>NUCLEOTIDE SEQUENCE [LARGE SCALE GENOMIC DNA]</scope>
    <source>
        <strain evidence="3">finn</strain>
    </source>
</reference>
<protein>
    <submittedName>
        <fullName evidence="2">Uncharacterized protein</fullName>
    </submittedName>
</protein>
<feature type="transmembrane region" description="Helical" evidence="1">
    <location>
        <begin position="30"/>
        <end position="50"/>
    </location>
</feature>
<sequence length="68" mass="8064">MINSFQLFYLFYINNLLVYIKLIYNNILCIIHTLLIYILIFIFLGPRNSIKNVASIKRSLIINNVIKD</sequence>
<name>A0A1Y1V825_9FUNG</name>
<gene>
    <name evidence="2" type="ORF">BCR36DRAFT_68481</name>
</gene>
<keyword evidence="3" id="KW-1185">Reference proteome</keyword>
<reference evidence="2 3" key="1">
    <citation type="submission" date="2016-08" db="EMBL/GenBank/DDBJ databases">
        <title>Genomes of anaerobic fungi encode conserved fungal cellulosomes for biomass hydrolysis.</title>
        <authorList>
            <consortium name="DOE Joint Genome Institute"/>
            <person name="Haitjema C.H."/>
            <person name="Gilmore S.P."/>
            <person name="Henske J.K."/>
            <person name="Solomon K.V."/>
            <person name="De Groot R."/>
            <person name="Kuo A."/>
            <person name="Mondo S.J."/>
            <person name="Salamov A.A."/>
            <person name="Labutti K."/>
            <person name="Zhao Z."/>
            <person name="Chiniquy J."/>
            <person name="Barry K."/>
            <person name="Brewer H.M."/>
            <person name="Purvine S.O."/>
            <person name="Wright A.T."/>
            <person name="Boxma B."/>
            <person name="Van Alen T."/>
            <person name="Hackstein J.H."/>
            <person name="Baker S.E."/>
            <person name="Grigoriev I.V."/>
            <person name="O'Malley M.A."/>
        </authorList>
    </citation>
    <scope>NUCLEOTIDE SEQUENCE [LARGE SCALE GENOMIC DNA]</scope>
    <source>
        <strain evidence="3">finn</strain>
    </source>
</reference>
<keyword evidence="1" id="KW-1133">Transmembrane helix</keyword>
<dbReference type="EMBL" id="MCFH01000024">
    <property type="protein sequence ID" value="ORX49340.1"/>
    <property type="molecule type" value="Genomic_DNA"/>
</dbReference>
<dbReference type="AlphaFoldDB" id="A0A1Y1V825"/>
<accession>A0A1Y1V825</accession>